<feature type="transmembrane region" description="Helical" evidence="2">
    <location>
        <begin position="114"/>
        <end position="135"/>
    </location>
</feature>
<name>A0ABN6XT59_9MICO</name>
<gene>
    <name evidence="3" type="ORF">GCM10025867_04200</name>
</gene>
<keyword evidence="2" id="KW-0472">Membrane</keyword>
<evidence type="ECO:0000313" key="3">
    <source>
        <dbReference type="EMBL" id="BDZ48179.1"/>
    </source>
</evidence>
<feature type="region of interest" description="Disordered" evidence="1">
    <location>
        <begin position="186"/>
        <end position="205"/>
    </location>
</feature>
<feature type="transmembrane region" description="Helical" evidence="2">
    <location>
        <begin position="33"/>
        <end position="54"/>
    </location>
</feature>
<organism evidence="3 4">
    <name type="scientific">Frondihabitans sucicola</name>
    <dbReference type="NCBI Taxonomy" id="1268041"/>
    <lineage>
        <taxon>Bacteria</taxon>
        <taxon>Bacillati</taxon>
        <taxon>Actinomycetota</taxon>
        <taxon>Actinomycetes</taxon>
        <taxon>Micrococcales</taxon>
        <taxon>Microbacteriaceae</taxon>
        <taxon>Frondihabitans</taxon>
    </lineage>
</organism>
<dbReference type="Proteomes" id="UP001321486">
    <property type="component" value="Chromosome"/>
</dbReference>
<evidence type="ECO:0000256" key="1">
    <source>
        <dbReference type="SAM" id="MobiDB-lite"/>
    </source>
</evidence>
<evidence type="ECO:0008006" key="5">
    <source>
        <dbReference type="Google" id="ProtNLM"/>
    </source>
</evidence>
<evidence type="ECO:0000256" key="2">
    <source>
        <dbReference type="SAM" id="Phobius"/>
    </source>
</evidence>
<accession>A0ABN6XT59</accession>
<keyword evidence="2" id="KW-0812">Transmembrane</keyword>
<dbReference type="EMBL" id="AP027732">
    <property type="protein sequence ID" value="BDZ48179.1"/>
    <property type="molecule type" value="Genomic_DNA"/>
</dbReference>
<protein>
    <recommendedName>
        <fullName evidence="5">O-antigen ligase domain-containing protein</fullName>
    </recommendedName>
</protein>
<evidence type="ECO:0000313" key="4">
    <source>
        <dbReference type="Proteomes" id="UP001321486"/>
    </source>
</evidence>
<feature type="transmembrane region" description="Helical" evidence="2">
    <location>
        <begin position="6"/>
        <end position="26"/>
    </location>
</feature>
<feature type="transmembrane region" description="Helical" evidence="2">
    <location>
        <begin position="147"/>
        <end position="177"/>
    </location>
</feature>
<keyword evidence="4" id="KW-1185">Reference proteome</keyword>
<reference evidence="4" key="1">
    <citation type="journal article" date="2019" name="Int. J. Syst. Evol. Microbiol.">
        <title>The Global Catalogue of Microorganisms (GCM) 10K type strain sequencing project: providing services to taxonomists for standard genome sequencing and annotation.</title>
        <authorList>
            <consortium name="The Broad Institute Genomics Platform"/>
            <consortium name="The Broad Institute Genome Sequencing Center for Infectious Disease"/>
            <person name="Wu L."/>
            <person name="Ma J."/>
        </authorList>
    </citation>
    <scope>NUCLEOTIDE SEQUENCE [LARGE SCALE GENOMIC DNA]</scope>
    <source>
        <strain evidence="4">NBRC 108728</strain>
    </source>
</reference>
<sequence>MLAGARSVFLAAAVAVVYLSFTSSSLSARGRNLLLLAGGAVAAVAYSSSIVSYVDDLLGSGSFSNRSGNLEYVPRLLLRSASEVIWGSGGDTEPQLFAQGLLFQNGFDVVDNQLVTTLATQGVIGLVLLVSLFIVGFRTTGRLSRSVLLVMVVMLFSFDYLRFTSMLGLLFGFLALAPATAGARENRPSDIVETGPEPRVPSPCG</sequence>
<keyword evidence="2" id="KW-1133">Transmembrane helix</keyword>
<proteinExistence type="predicted"/>